<feature type="domain" description="GGDEF" evidence="4">
    <location>
        <begin position="446"/>
        <end position="578"/>
    </location>
</feature>
<name>A0A4R3UWW2_9BURK</name>
<dbReference type="InterPro" id="IPR035965">
    <property type="entry name" value="PAS-like_dom_sf"/>
</dbReference>
<dbReference type="NCBIfam" id="TIGR00254">
    <property type="entry name" value="GGDEF"/>
    <property type="match status" value="1"/>
</dbReference>
<feature type="domain" description="EAL" evidence="3">
    <location>
        <begin position="587"/>
        <end position="841"/>
    </location>
</feature>
<evidence type="ECO:0000259" key="4">
    <source>
        <dbReference type="PROSITE" id="PS50887"/>
    </source>
</evidence>
<dbReference type="InterPro" id="IPR043128">
    <property type="entry name" value="Rev_trsase/Diguanyl_cyclase"/>
</dbReference>
<dbReference type="CDD" id="cd01948">
    <property type="entry name" value="EAL"/>
    <property type="match status" value="1"/>
</dbReference>
<dbReference type="Proteomes" id="UP000294692">
    <property type="component" value="Unassembled WGS sequence"/>
</dbReference>
<dbReference type="InterPro" id="IPR012226">
    <property type="entry name" value="Diguanyl_cyclase/Pdiesterase"/>
</dbReference>
<dbReference type="InterPro" id="IPR052155">
    <property type="entry name" value="Biofilm_reg_signaling"/>
</dbReference>
<evidence type="ECO:0000313" key="5">
    <source>
        <dbReference type="EMBL" id="TCU95273.1"/>
    </source>
</evidence>
<dbReference type="RefSeq" id="WP_132477712.1">
    <property type="nucleotide sequence ID" value="NZ_JBHRVM010000001.1"/>
</dbReference>
<comment type="caution">
    <text evidence="5">The sequence shown here is derived from an EMBL/GenBank/DDBJ whole genome shotgun (WGS) entry which is preliminary data.</text>
</comment>
<dbReference type="Pfam" id="PF00563">
    <property type="entry name" value="EAL"/>
    <property type="match status" value="1"/>
</dbReference>
<dbReference type="SUPFAM" id="SSF55781">
    <property type="entry name" value="GAF domain-like"/>
    <property type="match status" value="1"/>
</dbReference>
<dbReference type="OrthoDB" id="9813903at2"/>
<gene>
    <name evidence="5" type="ORF">EV686_108116</name>
</gene>
<reference evidence="5 6" key="1">
    <citation type="submission" date="2019-03" db="EMBL/GenBank/DDBJ databases">
        <title>Genomic Encyclopedia of Type Strains, Phase IV (KMG-IV): sequencing the most valuable type-strain genomes for metagenomic binning, comparative biology and taxonomic classification.</title>
        <authorList>
            <person name="Goeker M."/>
        </authorList>
    </citation>
    <scope>NUCLEOTIDE SEQUENCE [LARGE SCALE GENOMIC DNA]</scope>
    <source>
        <strain evidence="5 6">DSM 100048</strain>
    </source>
</reference>
<dbReference type="PROSITE" id="PS50113">
    <property type="entry name" value="PAC"/>
    <property type="match status" value="1"/>
</dbReference>
<feature type="domain" description="PAS" evidence="1">
    <location>
        <begin position="25"/>
        <end position="56"/>
    </location>
</feature>
<dbReference type="CDD" id="cd00130">
    <property type="entry name" value="PAS"/>
    <property type="match status" value="2"/>
</dbReference>
<dbReference type="PROSITE" id="PS50112">
    <property type="entry name" value="PAS"/>
    <property type="match status" value="2"/>
</dbReference>
<organism evidence="5 6">
    <name type="scientific">Paracandidimonas soli</name>
    <dbReference type="NCBI Taxonomy" id="1917182"/>
    <lineage>
        <taxon>Bacteria</taxon>
        <taxon>Pseudomonadati</taxon>
        <taxon>Pseudomonadota</taxon>
        <taxon>Betaproteobacteria</taxon>
        <taxon>Burkholderiales</taxon>
        <taxon>Alcaligenaceae</taxon>
        <taxon>Paracandidimonas</taxon>
    </lineage>
</organism>
<dbReference type="InterPro" id="IPR029016">
    <property type="entry name" value="GAF-like_dom_sf"/>
</dbReference>
<dbReference type="PANTHER" id="PTHR44757">
    <property type="entry name" value="DIGUANYLATE CYCLASE DGCP"/>
    <property type="match status" value="1"/>
</dbReference>
<dbReference type="Gene3D" id="3.20.20.450">
    <property type="entry name" value="EAL domain"/>
    <property type="match status" value="1"/>
</dbReference>
<dbReference type="Gene3D" id="3.30.70.270">
    <property type="match status" value="1"/>
</dbReference>
<protein>
    <submittedName>
        <fullName evidence="5">C-di-GMP-specific phosphodiesterase</fullName>
    </submittedName>
</protein>
<feature type="domain" description="PAC" evidence="2">
    <location>
        <begin position="202"/>
        <end position="254"/>
    </location>
</feature>
<dbReference type="Pfam" id="PF13426">
    <property type="entry name" value="PAS_9"/>
    <property type="match status" value="2"/>
</dbReference>
<dbReference type="PROSITE" id="PS50887">
    <property type="entry name" value="GGDEF"/>
    <property type="match status" value="1"/>
</dbReference>
<dbReference type="InterPro" id="IPR001633">
    <property type="entry name" value="EAL_dom"/>
</dbReference>
<evidence type="ECO:0000259" key="1">
    <source>
        <dbReference type="PROSITE" id="PS50112"/>
    </source>
</evidence>
<dbReference type="InterPro" id="IPR000700">
    <property type="entry name" value="PAS-assoc_C"/>
</dbReference>
<dbReference type="SMART" id="SM00052">
    <property type="entry name" value="EAL"/>
    <property type="match status" value="1"/>
</dbReference>
<dbReference type="InterPro" id="IPR035919">
    <property type="entry name" value="EAL_sf"/>
</dbReference>
<keyword evidence="6" id="KW-1185">Reference proteome</keyword>
<dbReference type="InterPro" id="IPR029787">
    <property type="entry name" value="Nucleotide_cyclase"/>
</dbReference>
<dbReference type="PANTHER" id="PTHR44757:SF2">
    <property type="entry name" value="BIOFILM ARCHITECTURE MAINTENANCE PROTEIN MBAA"/>
    <property type="match status" value="1"/>
</dbReference>
<dbReference type="SUPFAM" id="SSF55785">
    <property type="entry name" value="PYP-like sensor domain (PAS domain)"/>
    <property type="match status" value="2"/>
</dbReference>
<dbReference type="Gene3D" id="3.30.450.40">
    <property type="match status" value="1"/>
</dbReference>
<dbReference type="InterPro" id="IPR000160">
    <property type="entry name" value="GGDEF_dom"/>
</dbReference>
<proteinExistence type="predicted"/>
<dbReference type="SMART" id="SM00267">
    <property type="entry name" value="GGDEF"/>
    <property type="match status" value="1"/>
</dbReference>
<evidence type="ECO:0000259" key="3">
    <source>
        <dbReference type="PROSITE" id="PS50883"/>
    </source>
</evidence>
<dbReference type="NCBIfam" id="TIGR00229">
    <property type="entry name" value="sensory_box"/>
    <property type="match status" value="2"/>
</dbReference>
<evidence type="ECO:0000259" key="2">
    <source>
        <dbReference type="PROSITE" id="PS50113"/>
    </source>
</evidence>
<dbReference type="CDD" id="cd01949">
    <property type="entry name" value="GGDEF"/>
    <property type="match status" value="1"/>
</dbReference>
<dbReference type="Pfam" id="PF00990">
    <property type="entry name" value="GGDEF"/>
    <property type="match status" value="1"/>
</dbReference>
<dbReference type="InterPro" id="IPR000014">
    <property type="entry name" value="PAS"/>
</dbReference>
<dbReference type="PROSITE" id="PS50883">
    <property type="entry name" value="EAL"/>
    <property type="match status" value="1"/>
</dbReference>
<feature type="domain" description="PAS" evidence="1">
    <location>
        <begin position="128"/>
        <end position="173"/>
    </location>
</feature>
<dbReference type="PIRSF" id="PIRSF005925">
    <property type="entry name" value="Dos"/>
    <property type="match status" value="1"/>
</dbReference>
<dbReference type="SMART" id="SM00065">
    <property type="entry name" value="GAF"/>
    <property type="match status" value="1"/>
</dbReference>
<evidence type="ECO:0000313" key="6">
    <source>
        <dbReference type="Proteomes" id="UP000294692"/>
    </source>
</evidence>
<dbReference type="NCBIfam" id="NF008467">
    <property type="entry name" value="PRK11359.1"/>
    <property type="match status" value="1"/>
</dbReference>
<dbReference type="InterPro" id="IPR003018">
    <property type="entry name" value="GAF"/>
</dbReference>
<dbReference type="SUPFAM" id="SSF141868">
    <property type="entry name" value="EAL domain-like"/>
    <property type="match status" value="1"/>
</dbReference>
<dbReference type="SMART" id="SM00091">
    <property type="entry name" value="PAS"/>
    <property type="match status" value="2"/>
</dbReference>
<dbReference type="Gene3D" id="3.30.450.20">
    <property type="entry name" value="PAS domain"/>
    <property type="match status" value="2"/>
</dbReference>
<dbReference type="AlphaFoldDB" id="A0A4R3UWW2"/>
<dbReference type="Pfam" id="PF13185">
    <property type="entry name" value="GAF_2"/>
    <property type="match status" value="1"/>
</dbReference>
<dbReference type="EMBL" id="SMBX01000008">
    <property type="protein sequence ID" value="TCU95273.1"/>
    <property type="molecule type" value="Genomic_DNA"/>
</dbReference>
<sequence>MTFDRPETGVAQRLLPAVVQSLVAFVLADDEENVLFLNAAAENLWGYRKEDLLGKSCRILLPLERQSSSLAAVAADESSRMSENMHICRKDGDTQCVDFFCSRGVLGGEGHYLIQAFAFSEKNALREENRLLRLIMNHAAHAVFIIDRQRRLLQANKAFTELFGYTLDEAMGKAPGELLSSPRTDISALERLRSLAWMQGGYKEEILAQDKYGRELWVNCSLNPIAGDNGEITNAVVVLEDVTERRLIRDLERDVLRALTSSTSFEDLGGYISRRVKEIAPDILPSLLRVDEQDRLRLWAATYLPDGYNAMVDGVQTGEGAGSCGTAVARGKPVVTEDIASDKLWRGVREAVLAYGLRACWSYPIKRPDGSVAGTFAFYSQQPGRPTAFHEYIIEASTHLCALAIEREESRLQISRLVQFDQLTGLPNRNHLARYIGEWIEQNPRQAMAVFSIGLDRFKDVNDALGHSAGDRALVQIAGRLLEHVNLNVFLGRTEGDLFVIVATHFDATEASRLAERLRAAIAAPMSIDQDRLSLGASVGISMYPESGSCCDALLEQAKKAMYQAKASGGGACRFFDYETHSEAKTRLFVGQELRRAIVESRLHLHYQPQVRAGDGTLYGVEALARWSDPELGSIPPGKFIGLAEEIGEIENLGRWALREACRQMEAWRGAGIGIPVVSVNLSPFSFRDRLLPDYVAGLLKEYGLSGVDLTIEITESAAMSLTPEKLEVVHALRALGVGLSVDDFGTGFSSLSNLVTLPVTEVKIDRSFIDRCLKEKQLRSLVASVIGIGQALQLAVVAEGVETEEQMALLALHRCPVMQGYLFSRPLPPADIPAWLSHHSPEKRGEMR</sequence>
<dbReference type="SUPFAM" id="SSF55073">
    <property type="entry name" value="Nucleotide cyclase"/>
    <property type="match status" value="1"/>
</dbReference>
<accession>A0A4R3UWW2</accession>